<keyword evidence="1" id="KW-0175">Coiled coil</keyword>
<evidence type="ECO:0000256" key="1">
    <source>
        <dbReference type="SAM" id="Coils"/>
    </source>
</evidence>
<feature type="coiled-coil region" evidence="1">
    <location>
        <begin position="113"/>
        <end position="140"/>
    </location>
</feature>
<feature type="domain" description="DUF547" evidence="3">
    <location>
        <begin position="338"/>
        <end position="426"/>
    </location>
</feature>
<organism evidence="5 6">
    <name type="scientific">Ceratopteris richardii</name>
    <name type="common">Triangle waterfern</name>
    <dbReference type="NCBI Taxonomy" id="49495"/>
    <lineage>
        <taxon>Eukaryota</taxon>
        <taxon>Viridiplantae</taxon>
        <taxon>Streptophyta</taxon>
        <taxon>Embryophyta</taxon>
        <taxon>Tracheophyta</taxon>
        <taxon>Polypodiopsida</taxon>
        <taxon>Polypodiidae</taxon>
        <taxon>Polypodiales</taxon>
        <taxon>Pteridineae</taxon>
        <taxon>Pteridaceae</taxon>
        <taxon>Parkerioideae</taxon>
        <taxon>Ceratopteris</taxon>
    </lineage>
</organism>
<evidence type="ECO:0000313" key="6">
    <source>
        <dbReference type="Proteomes" id="UP000825935"/>
    </source>
</evidence>
<dbReference type="EMBL" id="CM035425">
    <property type="protein sequence ID" value="KAH7331068.1"/>
    <property type="molecule type" value="Genomic_DNA"/>
</dbReference>
<dbReference type="InterPro" id="IPR025757">
    <property type="entry name" value="MIP1_Leuzipper"/>
</dbReference>
<dbReference type="Pfam" id="PF14389">
    <property type="entry name" value="Lzipper-MIP1"/>
    <property type="match status" value="1"/>
</dbReference>
<evidence type="ECO:0000256" key="2">
    <source>
        <dbReference type="SAM" id="MobiDB-lite"/>
    </source>
</evidence>
<dbReference type="AlphaFoldDB" id="A0A8T2SH11"/>
<evidence type="ECO:0008006" key="7">
    <source>
        <dbReference type="Google" id="ProtNLM"/>
    </source>
</evidence>
<protein>
    <recommendedName>
        <fullName evidence="7">Ternary complex factor MIP1 leucine-zipper domain-containing protein</fullName>
    </recommendedName>
</protein>
<feature type="domain" description="Ternary complex factor MIP1 leucine-zipper" evidence="4">
    <location>
        <begin position="64"/>
        <end position="144"/>
    </location>
</feature>
<evidence type="ECO:0000259" key="3">
    <source>
        <dbReference type="Pfam" id="PF04784"/>
    </source>
</evidence>
<dbReference type="Proteomes" id="UP000825935">
    <property type="component" value="Chromosome 20"/>
</dbReference>
<dbReference type="OrthoDB" id="418495at2759"/>
<feature type="region of interest" description="Disordered" evidence="2">
    <location>
        <begin position="174"/>
        <end position="206"/>
    </location>
</feature>
<dbReference type="Pfam" id="PF04784">
    <property type="entry name" value="DUF547"/>
    <property type="match status" value="1"/>
</dbReference>
<comment type="caution">
    <text evidence="5">The sequence shown here is derived from an EMBL/GenBank/DDBJ whole genome shotgun (WGS) entry which is preliminary data.</text>
</comment>
<keyword evidence="6" id="KW-1185">Reference proteome</keyword>
<gene>
    <name evidence="5" type="ORF">KP509_20G014100</name>
</gene>
<reference evidence="5" key="1">
    <citation type="submission" date="2021-08" db="EMBL/GenBank/DDBJ databases">
        <title>WGS assembly of Ceratopteris richardii.</title>
        <authorList>
            <person name="Marchant D.B."/>
            <person name="Chen G."/>
            <person name="Jenkins J."/>
            <person name="Shu S."/>
            <person name="Leebens-Mack J."/>
            <person name="Grimwood J."/>
            <person name="Schmutz J."/>
            <person name="Soltis P."/>
            <person name="Soltis D."/>
            <person name="Chen Z.-H."/>
        </authorList>
    </citation>
    <scope>NUCLEOTIDE SEQUENCE</scope>
    <source>
        <strain evidence="5">Whitten #5841</strain>
        <tissue evidence="5">Leaf</tissue>
    </source>
</reference>
<dbReference type="InterPro" id="IPR006869">
    <property type="entry name" value="DUF547"/>
</dbReference>
<evidence type="ECO:0000259" key="4">
    <source>
        <dbReference type="Pfam" id="PF14389"/>
    </source>
</evidence>
<name>A0A8T2SH11_CERRI</name>
<evidence type="ECO:0000313" key="5">
    <source>
        <dbReference type="EMBL" id="KAH7331068.1"/>
    </source>
</evidence>
<dbReference type="PANTHER" id="PTHR46248:SF4">
    <property type="entry name" value="OS01G0147800 PROTEIN"/>
    <property type="match status" value="1"/>
</dbReference>
<proteinExistence type="predicted"/>
<sequence>MTVRSQVSYQTVEGLICGTHDTDEKISMQSWNHKPVNPRRKNTSDQKSNLLNAAERAFQRRVRQEYRNSLEKDVSILRRKLKKEIDTQKALERAFKRTLGVLPRFSPGLPSEVRQLLAEVAVLEEEVISLEECIVALRQELYNEAVHLASSKSSTALSPCLELPADVNTDFLKHESPIRQSGSKSRRDSVISKLLPPPVESRSKECTPKVQLAREEKLTKVVPQAPEKVKSQKPLFASSKQRCSNVLEVPEGMATPKAAALVSNGGKNFKIQEKNGTEKENLSQVTDRMKTMRLQEDGISVATTVKKNSVKSPSEISSRFTQNQKAVEPNLLSEEMGFLEHGIPDNPNQVVSLMGKAVINVGGHVLSALAIEHFILRLPCDGIEDVWKNRNKDKEGWMRSTYGLEWPEPLVSFALCCGSWSSPAVSAKLISFKYCPWIKRGYATP</sequence>
<dbReference type="PANTHER" id="PTHR46248">
    <property type="entry name" value="EXPRESSED PROTEIN"/>
    <property type="match status" value="1"/>
</dbReference>
<accession>A0A8T2SH11</accession>